<gene>
    <name evidence="2" type="ORF">QBC37DRAFT_395651</name>
</gene>
<feature type="compositionally biased region" description="Basic and acidic residues" evidence="1">
    <location>
        <begin position="781"/>
        <end position="791"/>
    </location>
</feature>
<feature type="compositionally biased region" description="Polar residues" evidence="1">
    <location>
        <begin position="307"/>
        <end position="317"/>
    </location>
</feature>
<feature type="compositionally biased region" description="Pro residues" evidence="1">
    <location>
        <begin position="401"/>
        <end position="416"/>
    </location>
</feature>
<feature type="compositionally biased region" description="Polar residues" evidence="1">
    <location>
        <begin position="1351"/>
        <end position="1369"/>
    </location>
</feature>
<evidence type="ECO:0000256" key="1">
    <source>
        <dbReference type="SAM" id="MobiDB-lite"/>
    </source>
</evidence>
<evidence type="ECO:0008006" key="4">
    <source>
        <dbReference type="Google" id="ProtNLM"/>
    </source>
</evidence>
<feature type="region of interest" description="Disordered" evidence="1">
    <location>
        <begin position="1306"/>
        <end position="1397"/>
    </location>
</feature>
<feature type="compositionally biased region" description="Polar residues" evidence="1">
    <location>
        <begin position="160"/>
        <end position="179"/>
    </location>
</feature>
<feature type="compositionally biased region" description="Polar residues" evidence="1">
    <location>
        <begin position="1009"/>
        <end position="1037"/>
    </location>
</feature>
<accession>A0AAN6YG10</accession>
<feature type="compositionally biased region" description="Polar residues" evidence="1">
    <location>
        <begin position="644"/>
        <end position="660"/>
    </location>
</feature>
<protein>
    <recommendedName>
        <fullName evidence="4">ATP synthase subunit f, mitochondrial</fullName>
    </recommendedName>
</protein>
<feature type="region of interest" description="Disordered" evidence="1">
    <location>
        <begin position="745"/>
        <end position="926"/>
    </location>
</feature>
<organism evidence="2 3">
    <name type="scientific">Rhypophila decipiens</name>
    <dbReference type="NCBI Taxonomy" id="261697"/>
    <lineage>
        <taxon>Eukaryota</taxon>
        <taxon>Fungi</taxon>
        <taxon>Dikarya</taxon>
        <taxon>Ascomycota</taxon>
        <taxon>Pezizomycotina</taxon>
        <taxon>Sordariomycetes</taxon>
        <taxon>Sordariomycetidae</taxon>
        <taxon>Sordariales</taxon>
        <taxon>Naviculisporaceae</taxon>
        <taxon>Rhypophila</taxon>
    </lineage>
</organism>
<comment type="caution">
    <text evidence="2">The sequence shown here is derived from an EMBL/GenBank/DDBJ whole genome shotgun (WGS) entry which is preliminary data.</text>
</comment>
<feature type="compositionally biased region" description="Low complexity" evidence="1">
    <location>
        <begin position="883"/>
        <end position="898"/>
    </location>
</feature>
<feature type="compositionally biased region" description="Acidic residues" evidence="1">
    <location>
        <begin position="371"/>
        <end position="380"/>
    </location>
</feature>
<sequence>MSYVTRRALSTLIPPKIASPKAIGAAPDAVRMQRVVNFYEKLPRGPAPEIQPKGFWAKYQHKHFGKNPSGKPIIHAIILLVTIGYAQNYYFHLPLEMLSVWDNTHQSKGQRNTHPRDTYCVFVPRRPGGLAIRSVSSFALQPLDTRMMATELPKERSDEATVTSANDPTISINSDNQNVDLHPPHVNGDSASTGTEEIENKHISDIVDDLVNSSEVSISGGSDNEASKTGALKGNADKGHGRTSSTVKKPSSFKPIQVNQKFLTTKSPAPAPPSKPSDKAASATASVAAGGAASAPRPRLVAKSGSGLVSKSLTGANSGKAGGAPDPNAVWNKNRPPEPKKYTDEELKKYGIHMASRLQADDAKGQANWADIDDDDEDWAPETITWKDGTKIAIPHTEEAPPAPEPPAPAPAPIAPPKAVAPKENGVVEKPKSPAPISLAGRPGVSVLTKGLVLKGAAEKPTLVAKPPAPPTPVKSPWAPIPKVDKVSPIVMDVPSQQHGSRLGPRDGISKSISPPPPREFAADDFSRAGWRDGSSGGNRELFNSQSGRYEPVQDRRGSMRQDGQHGRQPAVLQRASIHEQQGPAEPSAAFQTSRTGDQHVPYGRRRGSSVVSGGSGGFGNRLKGYDQHLPPPEVLNARRESFTAASDSPVSPMNQSPSGQHGGPRTGPGWPPRASPSTTHASPYLQHAQPVSVIPPAHPPVPSVTEEDYELQKRLMRERLELAKQRRLEEEAKEEAARKERIRLKLEALGPAPESKSAKKAKDSTTPTQIQPRDVTQQAEEPKSAERERPVLNLAPPSVPKPSEHAVPNGIPAPTLPSSDAVESHASPWLNTAKQPEPRYPAATWGAQASKNVWGAPNNNRTLGNGTFVSDLGTTQLAQIASKSGPGPIAPPSGGLPRHPPIGPPKTLEKPAGSVLSATEREARQGAWTDAVRLNDDAFLAILKAQDNDRDRRLQKEGRGVVDIQPVIKDNWRPTKLNDKGHRDEAAHKQSLLVGPENPWANTPEIKASSSQHAPSIPSATPSEFGQRSQNITASRETGPAHAPQPVRGSRFFPSRDTRHEPVAPVEVQRPKSPSPPPPDMAGHPAFDGDASHPHVALPPPQPRVRLPPAVVTEPRATVPLHAPTGPSNKTPTFTWANTVAYKEPETDHIPQGPASNPPRSAGQKPDSVWQAKIDSLLGGRKTHPTSKQPAGVDSMSRSAFDHGDHATTVSFLGFSSRWAAKETSMSTKDMAEECFEEQEMGSLPPVRVPHDASEVVKWGPPPLPPKPLPKKFAVTVSSAEAITFPPDVGSHGHAWKVSLPGHEGRVVNVPFGRTRSNPRRGGRGGSGGSGGSSRHPSSTHPRSGKGREPSSSYSTDHGSSASSSNHIPQARNSRGGYRGRDSRDTWTRNAASIQT</sequence>
<dbReference type="PANTHER" id="PTHR28161">
    <property type="entry name" value="ATP SYNTHASE SUBUNIT F, MITOCHONDRIAL"/>
    <property type="match status" value="1"/>
</dbReference>
<reference evidence="2" key="2">
    <citation type="submission" date="2023-05" db="EMBL/GenBank/DDBJ databases">
        <authorList>
            <consortium name="Lawrence Berkeley National Laboratory"/>
            <person name="Steindorff A."/>
            <person name="Hensen N."/>
            <person name="Bonometti L."/>
            <person name="Westerberg I."/>
            <person name="Brannstrom I.O."/>
            <person name="Guillou S."/>
            <person name="Cros-Aarteil S."/>
            <person name="Calhoun S."/>
            <person name="Haridas S."/>
            <person name="Kuo A."/>
            <person name="Mondo S."/>
            <person name="Pangilinan J."/>
            <person name="Riley R."/>
            <person name="Labutti K."/>
            <person name="Andreopoulos B."/>
            <person name="Lipzen A."/>
            <person name="Chen C."/>
            <person name="Yanf M."/>
            <person name="Daum C."/>
            <person name="Ng V."/>
            <person name="Clum A."/>
            <person name="Ohm R."/>
            <person name="Martin F."/>
            <person name="Silar P."/>
            <person name="Natvig D."/>
            <person name="Lalanne C."/>
            <person name="Gautier V."/>
            <person name="Ament-Velasquez S.L."/>
            <person name="Kruys A."/>
            <person name="Hutchinson M.I."/>
            <person name="Powell A.J."/>
            <person name="Barry K."/>
            <person name="Miller A.N."/>
            <person name="Grigoriev I.V."/>
            <person name="Debuchy R."/>
            <person name="Gladieux P."/>
            <person name="Thoren M.H."/>
            <person name="Johannesson H."/>
        </authorList>
    </citation>
    <scope>NUCLEOTIDE SEQUENCE</scope>
    <source>
        <strain evidence="2">PSN293</strain>
    </source>
</reference>
<feature type="compositionally biased region" description="Low complexity" evidence="1">
    <location>
        <begin position="279"/>
        <end position="295"/>
    </location>
</feature>
<name>A0AAN6YG10_9PEZI</name>
<feature type="compositionally biased region" description="Low complexity" evidence="1">
    <location>
        <begin position="1334"/>
        <end position="1343"/>
    </location>
</feature>
<feature type="region of interest" description="Disordered" evidence="1">
    <location>
        <begin position="396"/>
        <end position="442"/>
    </location>
</feature>
<dbReference type="EMBL" id="MU858052">
    <property type="protein sequence ID" value="KAK4218658.1"/>
    <property type="molecule type" value="Genomic_DNA"/>
</dbReference>
<feature type="compositionally biased region" description="Polar residues" evidence="1">
    <location>
        <begin position="848"/>
        <end position="882"/>
    </location>
</feature>
<feature type="compositionally biased region" description="Basic and acidic residues" evidence="1">
    <location>
        <begin position="521"/>
        <end position="531"/>
    </location>
</feature>
<evidence type="ECO:0000313" key="2">
    <source>
        <dbReference type="EMBL" id="KAK4218658.1"/>
    </source>
</evidence>
<feature type="compositionally biased region" description="Polar residues" evidence="1">
    <location>
        <begin position="215"/>
        <end position="224"/>
    </location>
</feature>
<feature type="compositionally biased region" description="Basic and acidic residues" evidence="1">
    <location>
        <begin position="973"/>
        <end position="989"/>
    </location>
</feature>
<feature type="region of interest" description="Disordered" evidence="1">
    <location>
        <begin position="215"/>
        <end position="343"/>
    </location>
</feature>
<dbReference type="Proteomes" id="UP001301769">
    <property type="component" value="Unassembled WGS sequence"/>
</dbReference>
<dbReference type="Pfam" id="PF10791">
    <property type="entry name" value="F1F0-ATPsyn_F"/>
    <property type="match status" value="1"/>
</dbReference>
<evidence type="ECO:0000313" key="3">
    <source>
        <dbReference type="Proteomes" id="UP001301769"/>
    </source>
</evidence>
<feature type="compositionally biased region" description="Basic and acidic residues" evidence="1">
    <location>
        <begin position="552"/>
        <end position="566"/>
    </location>
</feature>
<feature type="compositionally biased region" description="Polar residues" evidence="1">
    <location>
        <begin position="770"/>
        <end position="780"/>
    </location>
</feature>
<dbReference type="GO" id="GO:0046933">
    <property type="term" value="F:proton-transporting ATP synthase activity, rotational mechanism"/>
    <property type="evidence" value="ECO:0007669"/>
    <property type="project" value="TreeGrafter"/>
</dbReference>
<feature type="region of interest" description="Disordered" evidence="1">
    <location>
        <begin position="973"/>
        <end position="1109"/>
    </location>
</feature>
<keyword evidence="3" id="KW-1185">Reference proteome</keyword>
<dbReference type="InterPro" id="IPR019727">
    <property type="entry name" value="ATP_synth_F0_fsu_mt_fun"/>
</dbReference>
<dbReference type="PANTHER" id="PTHR28161:SF1">
    <property type="entry name" value="ATP SYNTHASE SUBUNIT F, MITOCHONDRIAL"/>
    <property type="match status" value="1"/>
</dbReference>
<feature type="region of interest" description="Disordered" evidence="1">
    <location>
        <begin position="358"/>
        <end position="380"/>
    </location>
</feature>
<feature type="region of interest" description="Disordered" evidence="1">
    <location>
        <begin position="495"/>
        <end position="710"/>
    </location>
</feature>
<feature type="region of interest" description="Disordered" evidence="1">
    <location>
        <begin position="152"/>
        <end position="196"/>
    </location>
</feature>
<reference evidence="2" key="1">
    <citation type="journal article" date="2023" name="Mol. Phylogenet. Evol.">
        <title>Genome-scale phylogeny and comparative genomics of the fungal order Sordariales.</title>
        <authorList>
            <person name="Hensen N."/>
            <person name="Bonometti L."/>
            <person name="Westerberg I."/>
            <person name="Brannstrom I.O."/>
            <person name="Guillou S."/>
            <person name="Cros-Aarteil S."/>
            <person name="Calhoun S."/>
            <person name="Haridas S."/>
            <person name="Kuo A."/>
            <person name="Mondo S."/>
            <person name="Pangilinan J."/>
            <person name="Riley R."/>
            <person name="LaButti K."/>
            <person name="Andreopoulos B."/>
            <person name="Lipzen A."/>
            <person name="Chen C."/>
            <person name="Yan M."/>
            <person name="Daum C."/>
            <person name="Ng V."/>
            <person name="Clum A."/>
            <person name="Steindorff A."/>
            <person name="Ohm R.A."/>
            <person name="Martin F."/>
            <person name="Silar P."/>
            <person name="Natvig D.O."/>
            <person name="Lalanne C."/>
            <person name="Gautier V."/>
            <person name="Ament-Velasquez S.L."/>
            <person name="Kruys A."/>
            <person name="Hutchinson M.I."/>
            <person name="Powell A.J."/>
            <person name="Barry K."/>
            <person name="Miller A.N."/>
            <person name="Grigoriev I.V."/>
            <person name="Debuchy R."/>
            <person name="Gladieux P."/>
            <person name="Hiltunen Thoren M."/>
            <person name="Johannesson H."/>
        </authorList>
    </citation>
    <scope>NUCLEOTIDE SEQUENCE</scope>
    <source>
        <strain evidence="2">PSN293</strain>
    </source>
</reference>
<proteinExistence type="predicted"/>
<feature type="region of interest" description="Disordered" evidence="1">
    <location>
        <begin position="1147"/>
        <end position="1169"/>
    </location>
</feature>